<dbReference type="Proteomes" id="UP000322873">
    <property type="component" value="Unassembled WGS sequence"/>
</dbReference>
<evidence type="ECO:0000313" key="2">
    <source>
        <dbReference type="Proteomes" id="UP000322873"/>
    </source>
</evidence>
<name>A0A5M9JIT0_MONFR</name>
<gene>
    <name evidence="1" type="ORF">EYC84_008642</name>
</gene>
<reference evidence="1 2" key="1">
    <citation type="submission" date="2019-06" db="EMBL/GenBank/DDBJ databases">
        <title>Genome Sequence of the Brown Rot Fungal Pathogen Monilinia fructicola.</title>
        <authorList>
            <person name="De Miccolis Angelini R.M."/>
            <person name="Landi L."/>
            <person name="Abate D."/>
            <person name="Pollastro S."/>
            <person name="Romanazzi G."/>
            <person name="Faretra F."/>
        </authorList>
    </citation>
    <scope>NUCLEOTIDE SEQUENCE [LARGE SCALE GENOMIC DNA]</scope>
    <source>
        <strain evidence="1 2">Mfrc123</strain>
    </source>
</reference>
<sequence>MLCYAIALDYPSTSKYPQVPTLWRGLIMIIQHHAISISLYYQICNVTFTSNHTHLHLHISLHASPFIRNRQATYILDDAMI</sequence>
<dbReference type="AlphaFoldDB" id="A0A5M9JIT0"/>
<protein>
    <submittedName>
        <fullName evidence="1">Uncharacterized protein</fullName>
    </submittedName>
</protein>
<dbReference type="EMBL" id="VICG01000010">
    <property type="protein sequence ID" value="KAA8568263.1"/>
    <property type="molecule type" value="Genomic_DNA"/>
</dbReference>
<proteinExistence type="predicted"/>
<accession>A0A5M9JIT0</accession>
<keyword evidence="2" id="KW-1185">Reference proteome</keyword>
<comment type="caution">
    <text evidence="1">The sequence shown here is derived from an EMBL/GenBank/DDBJ whole genome shotgun (WGS) entry which is preliminary data.</text>
</comment>
<evidence type="ECO:0000313" key="1">
    <source>
        <dbReference type="EMBL" id="KAA8568263.1"/>
    </source>
</evidence>
<organism evidence="1 2">
    <name type="scientific">Monilinia fructicola</name>
    <name type="common">Brown rot fungus</name>
    <name type="synonym">Ciboria fructicola</name>
    <dbReference type="NCBI Taxonomy" id="38448"/>
    <lineage>
        <taxon>Eukaryota</taxon>
        <taxon>Fungi</taxon>
        <taxon>Dikarya</taxon>
        <taxon>Ascomycota</taxon>
        <taxon>Pezizomycotina</taxon>
        <taxon>Leotiomycetes</taxon>
        <taxon>Helotiales</taxon>
        <taxon>Sclerotiniaceae</taxon>
        <taxon>Monilinia</taxon>
    </lineage>
</organism>